<keyword evidence="1" id="KW-0472">Membrane</keyword>
<dbReference type="InterPro" id="IPR011990">
    <property type="entry name" value="TPR-like_helical_dom_sf"/>
</dbReference>
<dbReference type="AlphaFoldDB" id="A0A926ZJZ3"/>
<dbReference type="SUPFAM" id="SSF48452">
    <property type="entry name" value="TPR-like"/>
    <property type="match status" value="1"/>
</dbReference>
<dbReference type="Proteomes" id="UP000641646">
    <property type="component" value="Unassembled WGS sequence"/>
</dbReference>
<reference evidence="2" key="2">
    <citation type="submission" date="2020-08" db="EMBL/GenBank/DDBJ databases">
        <authorList>
            <person name="Chen M."/>
            <person name="Teng W."/>
            <person name="Zhao L."/>
            <person name="Hu C."/>
            <person name="Zhou Y."/>
            <person name="Han B."/>
            <person name="Song L."/>
            <person name="Shu W."/>
        </authorList>
    </citation>
    <scope>NUCLEOTIDE SEQUENCE</scope>
    <source>
        <strain evidence="2">FACHB-1375</strain>
    </source>
</reference>
<dbReference type="Gene3D" id="1.25.40.10">
    <property type="entry name" value="Tetratricopeptide repeat domain"/>
    <property type="match status" value="1"/>
</dbReference>
<sequence length="690" mass="77438">MTQEFYVSVTPIEKDKYLVRAESLAPGVRSTQEQVVWPVENWLAQAAKLLDSLPAESSPQSLAVLGQQLYSALFQGTLLNSWTTAQEIARSKPEVLRLRLSLEDDRLAHLPWELLYSGDLEKTDTVSPDSFLVLSTSVAFSRCVGKQSSPDSTQNSKGDMQGTLQILKANFSDKLDRDHRAAELHQSGIPCVLTIPPEIPDEVASTFTELVYDHISQVYPVEISLSLVRQELISIYGFDRFYWVLPILYLHPQFDGFITIPQQTLEFGEFHQSDVEEWEEFGDESMCDRFDDEEDSAFISGLLGQISKPNPTPELANQIVTESDVNPKLPAPSIDERSISVPITASSESPADVNAQPILTQTKDREEIEARNSDLKVSNSIERWYRAALSDRPLRNFLPSGNKAVLLLPIAVLLLTPLSFWLFRQRWSGVGSRSASFIYEEVATPPPQPKPSAKTSAFDIKKTSSATVSAMAVKHFKQGNLSAGQSMVKVLLDRGNIKQAKAVLTTLSKEQKSHPDISFLFGRLAWQSVRNGDKSYSLDDARRYWETAVKGRDKLPLYYNALGFAYYAQGNLNRANQTWFEALYRAEEEKVAQSESATKERTENFAQIPNKSVASHDALTAYAGLALVLKHSAKNQPIDERSRLIGEALKLRTKVMQDDPTNFKPSALQANWLWSKQAVEDWRSLLQMKR</sequence>
<reference evidence="2" key="1">
    <citation type="journal article" date="2015" name="ISME J.">
        <title>Draft Genome Sequence of Streptomyces incarnatus NRRL8089, which Produces the Nucleoside Antibiotic Sinefungin.</title>
        <authorList>
            <person name="Oshima K."/>
            <person name="Hattori M."/>
            <person name="Shimizu H."/>
            <person name="Fukuda K."/>
            <person name="Nemoto M."/>
            <person name="Inagaki K."/>
            <person name="Tamura T."/>
        </authorList>
    </citation>
    <scope>NUCLEOTIDE SEQUENCE</scope>
    <source>
        <strain evidence="2">FACHB-1375</strain>
    </source>
</reference>
<keyword evidence="1" id="KW-1133">Transmembrane helix</keyword>
<accession>A0A926ZJZ3</accession>
<keyword evidence="1" id="KW-0812">Transmembrane</keyword>
<keyword evidence="3" id="KW-1185">Reference proteome</keyword>
<evidence type="ECO:0000313" key="3">
    <source>
        <dbReference type="Proteomes" id="UP000641646"/>
    </source>
</evidence>
<evidence type="ECO:0000313" key="2">
    <source>
        <dbReference type="EMBL" id="MBD2185214.1"/>
    </source>
</evidence>
<proteinExistence type="predicted"/>
<comment type="caution">
    <text evidence="2">The sequence shown here is derived from an EMBL/GenBank/DDBJ whole genome shotgun (WGS) entry which is preliminary data.</text>
</comment>
<feature type="transmembrane region" description="Helical" evidence="1">
    <location>
        <begin position="404"/>
        <end position="423"/>
    </location>
</feature>
<evidence type="ECO:0000256" key="1">
    <source>
        <dbReference type="SAM" id="Phobius"/>
    </source>
</evidence>
<name>A0A926ZJZ3_9CYAN</name>
<gene>
    <name evidence="2" type="ORF">H6G03_29765</name>
</gene>
<organism evidence="2 3">
    <name type="scientific">Aerosakkonema funiforme FACHB-1375</name>
    <dbReference type="NCBI Taxonomy" id="2949571"/>
    <lineage>
        <taxon>Bacteria</taxon>
        <taxon>Bacillati</taxon>
        <taxon>Cyanobacteriota</taxon>
        <taxon>Cyanophyceae</taxon>
        <taxon>Oscillatoriophycideae</taxon>
        <taxon>Aerosakkonematales</taxon>
        <taxon>Aerosakkonemataceae</taxon>
        <taxon>Aerosakkonema</taxon>
    </lineage>
</organism>
<protein>
    <submittedName>
        <fullName evidence="2">Uncharacterized protein</fullName>
    </submittedName>
</protein>
<dbReference type="EMBL" id="JACJPW010000112">
    <property type="protein sequence ID" value="MBD2185214.1"/>
    <property type="molecule type" value="Genomic_DNA"/>
</dbReference>
<dbReference type="RefSeq" id="WP_190473164.1">
    <property type="nucleotide sequence ID" value="NZ_JACJPW010000112.1"/>
</dbReference>